<keyword evidence="2" id="KW-1185">Reference proteome</keyword>
<name>A0A931MYY6_9HYPH</name>
<gene>
    <name evidence="1" type="ORF">I5731_14005</name>
</gene>
<evidence type="ECO:0000313" key="2">
    <source>
        <dbReference type="Proteomes" id="UP000631694"/>
    </source>
</evidence>
<reference evidence="1" key="1">
    <citation type="submission" date="2020-12" db="EMBL/GenBank/DDBJ databases">
        <title>Methylobrevis albus sp. nov., isolated from fresh water lack sediment.</title>
        <authorList>
            <person name="Zou Q."/>
        </authorList>
    </citation>
    <scope>NUCLEOTIDE SEQUENCE</scope>
    <source>
        <strain evidence="1">L22</strain>
    </source>
</reference>
<dbReference type="RefSeq" id="WP_197312026.1">
    <property type="nucleotide sequence ID" value="NZ_JADZLT010000052.1"/>
</dbReference>
<proteinExistence type="predicted"/>
<accession>A0A931MYY6</accession>
<dbReference type="AlphaFoldDB" id="A0A931MYY6"/>
<protein>
    <submittedName>
        <fullName evidence="1">Uncharacterized protein</fullName>
    </submittedName>
</protein>
<dbReference type="Proteomes" id="UP000631694">
    <property type="component" value="Unassembled WGS sequence"/>
</dbReference>
<dbReference type="EMBL" id="JADZLT010000052">
    <property type="protein sequence ID" value="MBH0238942.1"/>
    <property type="molecule type" value="Genomic_DNA"/>
</dbReference>
<evidence type="ECO:0000313" key="1">
    <source>
        <dbReference type="EMBL" id="MBH0238942.1"/>
    </source>
</evidence>
<organism evidence="1 2">
    <name type="scientific">Methylobrevis albus</name>
    <dbReference type="NCBI Taxonomy" id="2793297"/>
    <lineage>
        <taxon>Bacteria</taxon>
        <taxon>Pseudomonadati</taxon>
        <taxon>Pseudomonadota</taxon>
        <taxon>Alphaproteobacteria</taxon>
        <taxon>Hyphomicrobiales</taxon>
        <taxon>Pleomorphomonadaceae</taxon>
        <taxon>Methylobrevis</taxon>
    </lineage>
</organism>
<sequence length="72" mass="7916">MKVILKSWQPGVEVVTLICVIRSHTGLSLTDAKQRVEAFLAGIPIEIDFDDAARLAEFNDTMKTIGVVSEEV</sequence>
<comment type="caution">
    <text evidence="1">The sequence shown here is derived from an EMBL/GenBank/DDBJ whole genome shotgun (WGS) entry which is preliminary data.</text>
</comment>